<dbReference type="GO" id="GO:0006357">
    <property type="term" value="P:regulation of transcription by RNA polymerase II"/>
    <property type="evidence" value="ECO:0000318"/>
    <property type="project" value="GO_Central"/>
</dbReference>
<keyword evidence="19" id="KW-1185">Reference proteome</keyword>
<evidence type="ECO:0000313" key="17">
    <source>
        <dbReference type="EMBL" id="BAV57536.1"/>
    </source>
</evidence>
<dbReference type="SMART" id="SM00389">
    <property type="entry name" value="HOX"/>
    <property type="match status" value="1"/>
</dbReference>
<dbReference type="SUPFAM" id="SSF46689">
    <property type="entry name" value="Homeodomain-like"/>
    <property type="match status" value="1"/>
</dbReference>
<keyword evidence="3" id="KW-0879">Wnt signaling pathway</keyword>
<dbReference type="FunFam" id="1.10.10.60:FF:000499">
    <property type="entry name" value="Siamois homeodomain 1"/>
    <property type="match status" value="1"/>
</dbReference>
<evidence type="ECO:0000256" key="13">
    <source>
        <dbReference type="ARBA" id="ARBA00072613"/>
    </source>
</evidence>
<dbReference type="AlphaFoldDB" id="A0A1B4ZDL5"/>
<evidence type="ECO:0000313" key="19">
    <source>
        <dbReference type="Proteomes" id="UP000008143"/>
    </source>
</evidence>
<evidence type="ECO:0000313" key="18">
    <source>
        <dbReference type="Ensembl" id="ENSXETP00000105977"/>
    </source>
</evidence>
<keyword evidence="7 14" id="KW-0238">DNA-binding</keyword>
<dbReference type="RefSeq" id="XP_002942209.2">
    <property type="nucleotide sequence ID" value="XM_002942163.5"/>
</dbReference>
<dbReference type="GO" id="GO:0000981">
    <property type="term" value="F:DNA-binding transcription factor activity, RNA polymerase II-specific"/>
    <property type="evidence" value="ECO:0000318"/>
    <property type="project" value="GO_Central"/>
</dbReference>
<dbReference type="GO" id="GO:0000977">
    <property type="term" value="F:RNA polymerase II transcription regulatory region sequence-specific DNA binding"/>
    <property type="evidence" value="ECO:0000318"/>
    <property type="project" value="GO_Central"/>
</dbReference>
<evidence type="ECO:0000256" key="11">
    <source>
        <dbReference type="ARBA" id="ARBA00023218"/>
    </source>
</evidence>
<comment type="subcellular location">
    <subcellularLocation>
        <location evidence="1 14 15">Nucleus</location>
    </subcellularLocation>
</comment>
<reference evidence="18" key="3">
    <citation type="submission" date="2021-03" db="UniProtKB">
        <authorList>
            <consortium name="Ensembl"/>
        </authorList>
    </citation>
    <scope>IDENTIFICATION</scope>
</reference>
<sequence>MDCDIELEQIIGTALSLEEDYPEFSLPKMDKANVNTIRGSIDLLPAAQVQVPLQNTWQQTLLELYSVLGIPQEVKVGRTMHKIVRDDQSTSALSPGIKDKPSERSSCLKRPLWEEEERVCKKMKSEPEDLLPTLSARSRKRTIYTKEQTDFLQNQFDINPYPDFVSRCHIAQLTGVPEPRIQVWFQNRRARHLSKIHRSQEPTIQEASTLTGTQKLISHVHQSTNPRSPRSQDQYLPDMVTCMVTEL</sequence>
<evidence type="ECO:0000313" key="21">
    <source>
        <dbReference type="Xenbase" id="XB-GENE-480406"/>
    </source>
</evidence>
<evidence type="ECO:0000256" key="3">
    <source>
        <dbReference type="ARBA" id="ARBA00022687"/>
    </source>
</evidence>
<dbReference type="CDD" id="cd00086">
    <property type="entry name" value="homeodomain"/>
    <property type="match status" value="1"/>
</dbReference>
<keyword evidence="5" id="KW-0524">Neurogenesis</keyword>
<dbReference type="GO" id="GO:0016055">
    <property type="term" value="P:Wnt signaling pathway"/>
    <property type="evidence" value="ECO:0007669"/>
    <property type="project" value="UniProtKB-KW"/>
</dbReference>
<dbReference type="GeneTree" id="ENSGT00920000149180"/>
<dbReference type="PANTHER" id="PTHR46123:SF6">
    <property type="entry name" value="HOMEOBOX PROTEIN SIAMOIS"/>
    <property type="match status" value="1"/>
</dbReference>
<dbReference type="InterPro" id="IPR001356">
    <property type="entry name" value="HD"/>
</dbReference>
<evidence type="ECO:0000259" key="16">
    <source>
        <dbReference type="PROSITE" id="PS50071"/>
    </source>
</evidence>
<keyword evidence="2" id="KW-0217">Developmental protein</keyword>
<dbReference type="EMBL" id="LC167291">
    <property type="protein sequence ID" value="BAV57536.1"/>
    <property type="molecule type" value="mRNA"/>
</dbReference>
<evidence type="ECO:0000313" key="20">
    <source>
        <dbReference type="RefSeq" id="XP_002942209.2"/>
    </source>
</evidence>
<reference evidence="20" key="4">
    <citation type="submission" date="2025-04" db="UniProtKB">
        <authorList>
            <consortium name="RefSeq"/>
        </authorList>
    </citation>
    <scope>IDENTIFICATION</scope>
    <source>
        <strain evidence="20">Nigerian</strain>
        <tissue evidence="20">Liver and blood</tissue>
    </source>
</reference>
<proteinExistence type="evidence at transcript level"/>
<dbReference type="PROSITE" id="PS50071">
    <property type="entry name" value="HOMEOBOX_2"/>
    <property type="match status" value="1"/>
</dbReference>
<dbReference type="InterPro" id="IPR009057">
    <property type="entry name" value="Homeodomain-like_sf"/>
</dbReference>
<dbReference type="Proteomes" id="UP000008143">
    <property type="component" value="Chromosome 3"/>
</dbReference>
<gene>
    <name evidence="17 18 20 21" type="primary">sia3</name>
</gene>
<dbReference type="GO" id="GO:0030154">
    <property type="term" value="P:cell differentiation"/>
    <property type="evidence" value="ECO:0007669"/>
    <property type="project" value="UniProtKB-KW"/>
</dbReference>
<dbReference type="GO" id="GO:0005634">
    <property type="term" value="C:nucleus"/>
    <property type="evidence" value="ECO:0000318"/>
    <property type="project" value="GO_Central"/>
</dbReference>
<reference evidence="17" key="2">
    <citation type="submission" date="2016-07" db="EMBL/GenBank/DDBJ databases">
        <title>Identification and comparative analyses of Siamois cluster genes in the Xenopus laevis and tropicalis.</title>
        <authorList>
            <person name="Haramoto Y."/>
            <person name="Saijyo T."/>
            <person name="Tanaka T."/>
            <person name="Furuno N."/>
            <person name="Suzuki A."/>
            <person name="Ito Y."/>
            <person name="Kondo M."/>
            <person name="Taira M."/>
            <person name="Takahashi S."/>
        </authorList>
    </citation>
    <scope>NUCLEOTIDE SEQUENCE</scope>
    <source>
        <strain evidence="17">Nigerian</strain>
        <tissue evidence="17">Blastula</tissue>
    </source>
</reference>
<accession>A0A1B4ZDL5</accession>
<dbReference type="Ensembl" id="ENSXETT00000117544">
    <property type="protein sequence ID" value="ENSXETP00000105977"/>
    <property type="gene ID" value="ENSXETG00000046444"/>
</dbReference>
<name>A0A1B4ZDL5_XENTR</name>
<dbReference type="KEGG" id="xtr:100490453"/>
<evidence type="ECO:0000256" key="8">
    <source>
        <dbReference type="ARBA" id="ARBA00023155"/>
    </source>
</evidence>
<organism evidence="17">
    <name type="scientific">Xenopus tropicalis</name>
    <name type="common">Western clawed frog</name>
    <name type="synonym">Silurana tropicalis</name>
    <dbReference type="NCBI Taxonomy" id="8364"/>
    <lineage>
        <taxon>Eukaryota</taxon>
        <taxon>Metazoa</taxon>
        <taxon>Chordata</taxon>
        <taxon>Craniata</taxon>
        <taxon>Vertebrata</taxon>
        <taxon>Euteleostomi</taxon>
        <taxon>Amphibia</taxon>
        <taxon>Batrachia</taxon>
        <taxon>Anura</taxon>
        <taxon>Pipoidea</taxon>
        <taxon>Pipidae</taxon>
        <taxon>Xenopodinae</taxon>
        <taxon>Xenopus</taxon>
        <taxon>Silurana</taxon>
    </lineage>
</organism>
<feature type="domain" description="Homeobox" evidence="16">
    <location>
        <begin position="135"/>
        <end position="195"/>
    </location>
</feature>
<dbReference type="InterPro" id="IPR051306">
    <property type="entry name" value="Homeobox_regulator"/>
</dbReference>
<evidence type="ECO:0000256" key="9">
    <source>
        <dbReference type="ARBA" id="ARBA00023159"/>
    </source>
</evidence>
<dbReference type="STRING" id="8364.ENSXETP00000050090"/>
<keyword evidence="6" id="KW-0805">Transcription regulation</keyword>
<dbReference type="PANTHER" id="PTHR46123">
    <property type="entry name" value="MIX-TYPE HOMEOBOX GENE 1-RELATED"/>
    <property type="match status" value="1"/>
</dbReference>
<evidence type="ECO:0000256" key="10">
    <source>
        <dbReference type="ARBA" id="ARBA00023163"/>
    </source>
</evidence>
<keyword evidence="4" id="KW-0221">Differentiation</keyword>
<evidence type="ECO:0000256" key="15">
    <source>
        <dbReference type="RuleBase" id="RU000682"/>
    </source>
</evidence>
<keyword evidence="11" id="KW-0306">Gastrulation</keyword>
<dbReference type="Xenbase" id="XB-GENE-480406">
    <property type="gene designation" value="sia3"/>
</dbReference>
<dbReference type="GeneID" id="100490453"/>
<keyword evidence="10" id="KW-0804">Transcription</keyword>
<evidence type="ECO:0000256" key="5">
    <source>
        <dbReference type="ARBA" id="ARBA00022902"/>
    </source>
</evidence>
<evidence type="ECO:0000256" key="1">
    <source>
        <dbReference type="ARBA" id="ARBA00004123"/>
    </source>
</evidence>
<dbReference type="Pfam" id="PF00046">
    <property type="entry name" value="Homeodomain"/>
    <property type="match status" value="1"/>
</dbReference>
<evidence type="ECO:0000256" key="4">
    <source>
        <dbReference type="ARBA" id="ARBA00022782"/>
    </source>
</evidence>
<evidence type="ECO:0000256" key="7">
    <source>
        <dbReference type="ARBA" id="ARBA00023125"/>
    </source>
</evidence>
<protein>
    <recommendedName>
        <fullName evidence="13">Homeobox protein siamois</fullName>
    </recommendedName>
</protein>
<keyword evidence="9" id="KW-0010">Activator</keyword>
<evidence type="ECO:0000256" key="2">
    <source>
        <dbReference type="ARBA" id="ARBA00022473"/>
    </source>
</evidence>
<keyword evidence="12 14" id="KW-0539">Nucleus</keyword>
<dbReference type="Gene3D" id="1.10.10.60">
    <property type="entry name" value="Homeodomain-like"/>
    <property type="match status" value="1"/>
</dbReference>
<dbReference type="AGR" id="Xenbase:XB-GENE-480406"/>
<reference evidence="18" key="1">
    <citation type="journal article" date="2010" name="Science">
        <title>The genome of the Western clawed frog Xenopus tropicalis.</title>
        <authorList>
            <person name="Hellsten U."/>
            <person name="Harland R.M."/>
            <person name="Gilchrist M.J."/>
            <person name="Hendrix D."/>
            <person name="Jurka J."/>
            <person name="Kapitonov V."/>
            <person name="Ovcharenko I."/>
            <person name="Putnam N.H."/>
            <person name="Shu S."/>
            <person name="Taher L."/>
            <person name="Blitz I.L."/>
            <person name="Blumberg B."/>
            <person name="Dichmann D.S."/>
            <person name="Dubchak I."/>
            <person name="Amaya E."/>
            <person name="Detter J.C."/>
            <person name="Fletcher R."/>
            <person name="Gerhard D.S."/>
            <person name="Goodstein D."/>
            <person name="Graves T."/>
            <person name="Grigoriev I.V."/>
            <person name="Grimwood J."/>
            <person name="Kawashima T."/>
            <person name="Lindquist E."/>
            <person name="Lucas S.M."/>
            <person name="Mead P.E."/>
            <person name="Mitros T."/>
            <person name="Ogino H."/>
            <person name="Ohta Y."/>
            <person name="Poliakov A.V."/>
            <person name="Pollet N."/>
            <person name="Robert J."/>
            <person name="Salamov A."/>
            <person name="Sater A.K."/>
            <person name="Schmutz J."/>
            <person name="Terry A."/>
            <person name="Vize P.D."/>
            <person name="Warren W.C."/>
            <person name="Wells D."/>
            <person name="Wills A."/>
            <person name="Wilson R.K."/>
            <person name="Zimmerman L.B."/>
            <person name="Zorn A.M."/>
            <person name="Grainger R."/>
            <person name="Grammer T."/>
            <person name="Khokha M.K."/>
            <person name="Richardson P.M."/>
            <person name="Rokhsar D.S."/>
        </authorList>
    </citation>
    <scope>NUCLEOTIDE SEQUENCE [LARGE SCALE GENOMIC DNA]</scope>
    <source>
        <strain evidence="18">Nigerian</strain>
    </source>
</reference>
<evidence type="ECO:0000256" key="14">
    <source>
        <dbReference type="PROSITE-ProRule" id="PRU00108"/>
    </source>
</evidence>
<dbReference type="GO" id="GO:0007399">
    <property type="term" value="P:nervous system development"/>
    <property type="evidence" value="ECO:0007669"/>
    <property type="project" value="UniProtKB-KW"/>
</dbReference>
<dbReference type="OrthoDB" id="6159439at2759"/>
<dbReference type="CTD" id="100490453"/>
<feature type="DNA-binding region" description="Homeobox" evidence="14">
    <location>
        <begin position="137"/>
        <end position="196"/>
    </location>
</feature>
<keyword evidence="8 14" id="KW-0371">Homeobox</keyword>
<evidence type="ECO:0000256" key="12">
    <source>
        <dbReference type="ARBA" id="ARBA00023242"/>
    </source>
</evidence>
<dbReference type="GO" id="GO:0007369">
    <property type="term" value="P:gastrulation"/>
    <property type="evidence" value="ECO:0007669"/>
    <property type="project" value="UniProtKB-KW"/>
</dbReference>
<evidence type="ECO:0000256" key="6">
    <source>
        <dbReference type="ARBA" id="ARBA00023015"/>
    </source>
</evidence>